<dbReference type="AlphaFoldDB" id="A0AAW0KV78"/>
<comment type="caution">
    <text evidence="4">The sequence shown here is derived from an EMBL/GenBank/DDBJ whole genome shotgun (WGS) entry which is preliminary data.</text>
</comment>
<sequence>MTMEGVIADQFTFNMLIAKCCETGEMSKAFDLMRLIPTTATFTSLMHILCKDANLKQALKLKGIMEHCGLKLDVAAYNVLISGLCANGDGVVAFELYEEMKQIGLWPNTTTYAVLIEAISAENNIIKGEMLLRDLQERGWISWDWDGSTQQLNEGLIIAMEKISSLRKNRRKPKISRKTI</sequence>
<name>A0AAW0KV78_QUESU</name>
<dbReference type="Pfam" id="PF01535">
    <property type="entry name" value="PPR"/>
    <property type="match status" value="2"/>
</dbReference>
<dbReference type="NCBIfam" id="TIGR00756">
    <property type="entry name" value="PPR"/>
    <property type="match status" value="3"/>
</dbReference>
<proteinExistence type="inferred from homology"/>
<dbReference type="PROSITE" id="PS51375">
    <property type="entry name" value="PPR"/>
    <property type="match status" value="2"/>
</dbReference>
<evidence type="ECO:0000256" key="3">
    <source>
        <dbReference type="PROSITE-ProRule" id="PRU00708"/>
    </source>
</evidence>
<dbReference type="PANTHER" id="PTHR47932:SF12">
    <property type="entry name" value="PENTACOTRIPEPTIDE-REPEAT REGION OF PRORP DOMAIN-CONTAINING PROTEIN"/>
    <property type="match status" value="1"/>
</dbReference>
<dbReference type="EMBL" id="PKMF04000223">
    <property type="protein sequence ID" value="KAK7842293.1"/>
    <property type="molecule type" value="Genomic_DNA"/>
</dbReference>
<evidence type="ECO:0000256" key="1">
    <source>
        <dbReference type="ARBA" id="ARBA00007626"/>
    </source>
</evidence>
<dbReference type="Pfam" id="PF13041">
    <property type="entry name" value="PPR_2"/>
    <property type="match status" value="1"/>
</dbReference>
<evidence type="ECO:0000313" key="5">
    <source>
        <dbReference type="Proteomes" id="UP000237347"/>
    </source>
</evidence>
<keyword evidence="2" id="KW-0677">Repeat</keyword>
<dbReference type="Proteomes" id="UP000237347">
    <property type="component" value="Unassembled WGS sequence"/>
</dbReference>
<reference evidence="4 5" key="1">
    <citation type="journal article" date="2018" name="Sci. Data">
        <title>The draft genome sequence of cork oak.</title>
        <authorList>
            <person name="Ramos A.M."/>
            <person name="Usie A."/>
            <person name="Barbosa P."/>
            <person name="Barros P.M."/>
            <person name="Capote T."/>
            <person name="Chaves I."/>
            <person name="Simoes F."/>
            <person name="Abreu I."/>
            <person name="Carrasquinho I."/>
            <person name="Faro C."/>
            <person name="Guimaraes J.B."/>
            <person name="Mendonca D."/>
            <person name="Nobrega F."/>
            <person name="Rodrigues L."/>
            <person name="Saibo N.J.M."/>
            <person name="Varela M.C."/>
            <person name="Egas C."/>
            <person name="Matos J."/>
            <person name="Miguel C.M."/>
            <person name="Oliveira M.M."/>
            <person name="Ricardo C.P."/>
            <person name="Goncalves S."/>
        </authorList>
    </citation>
    <scope>NUCLEOTIDE SEQUENCE [LARGE SCALE GENOMIC DNA]</scope>
    <source>
        <strain evidence="5">cv. HL8</strain>
    </source>
</reference>
<accession>A0AAW0KV78</accession>
<gene>
    <name evidence="4" type="ORF">CFP56_014135</name>
</gene>
<dbReference type="PANTHER" id="PTHR47932">
    <property type="entry name" value="ATPASE EXPRESSION PROTEIN 3"/>
    <property type="match status" value="1"/>
</dbReference>
<dbReference type="InterPro" id="IPR011990">
    <property type="entry name" value="TPR-like_helical_dom_sf"/>
</dbReference>
<protein>
    <submittedName>
        <fullName evidence="4">Pentatricopeptide repeat-containing protein</fullName>
    </submittedName>
</protein>
<evidence type="ECO:0000256" key="2">
    <source>
        <dbReference type="ARBA" id="ARBA00022737"/>
    </source>
</evidence>
<feature type="repeat" description="PPR" evidence="3">
    <location>
        <begin position="38"/>
        <end position="72"/>
    </location>
</feature>
<organism evidence="4 5">
    <name type="scientific">Quercus suber</name>
    <name type="common">Cork oak</name>
    <dbReference type="NCBI Taxonomy" id="58331"/>
    <lineage>
        <taxon>Eukaryota</taxon>
        <taxon>Viridiplantae</taxon>
        <taxon>Streptophyta</taxon>
        <taxon>Embryophyta</taxon>
        <taxon>Tracheophyta</taxon>
        <taxon>Spermatophyta</taxon>
        <taxon>Magnoliopsida</taxon>
        <taxon>eudicotyledons</taxon>
        <taxon>Gunneridae</taxon>
        <taxon>Pentapetalae</taxon>
        <taxon>rosids</taxon>
        <taxon>fabids</taxon>
        <taxon>Fagales</taxon>
        <taxon>Fagaceae</taxon>
        <taxon>Quercus</taxon>
    </lineage>
</organism>
<dbReference type="Gene3D" id="1.25.40.10">
    <property type="entry name" value="Tetratricopeptide repeat domain"/>
    <property type="match status" value="1"/>
</dbReference>
<feature type="repeat" description="PPR" evidence="3">
    <location>
        <begin position="73"/>
        <end position="107"/>
    </location>
</feature>
<keyword evidence="5" id="KW-1185">Reference proteome</keyword>
<dbReference type="GO" id="GO:0003729">
    <property type="term" value="F:mRNA binding"/>
    <property type="evidence" value="ECO:0007669"/>
    <property type="project" value="TreeGrafter"/>
</dbReference>
<dbReference type="InterPro" id="IPR002885">
    <property type="entry name" value="PPR_rpt"/>
</dbReference>
<comment type="similarity">
    <text evidence="1">Belongs to the PPR family. P subfamily.</text>
</comment>
<evidence type="ECO:0000313" key="4">
    <source>
        <dbReference type="EMBL" id="KAK7842293.1"/>
    </source>
</evidence>